<dbReference type="VEuPathDB" id="PiroplasmaDB:BOVATA_036400"/>
<sequence length="126" mass="13497">MVVSELRLNSDTSIIEFPTSTKPLGALGFTFRMVMPERSTKSWVFADDVSPHGAGALTVRVAAAVGLPIQQRVDVDERARQHTKLVDLNGTQVAHFGSVPLLQRVGEALTGHQGGIVGREHRGGEG</sequence>
<dbReference type="EMBL" id="BDSA01000004">
    <property type="protein sequence ID" value="GBE62147.1"/>
    <property type="molecule type" value="Genomic_DNA"/>
</dbReference>
<gene>
    <name evidence="1" type="ORF">BOVATA_036400</name>
</gene>
<evidence type="ECO:0000313" key="2">
    <source>
        <dbReference type="Proteomes" id="UP000236319"/>
    </source>
</evidence>
<reference evidence="1 2" key="1">
    <citation type="journal article" date="2017" name="BMC Genomics">
        <title>Whole-genome assembly of Babesia ovata and comparative genomics between closely related pathogens.</title>
        <authorList>
            <person name="Yamagishi J."/>
            <person name="Asada M."/>
            <person name="Hakimi H."/>
            <person name="Tanaka T.Q."/>
            <person name="Sugimoto C."/>
            <person name="Kawazu S."/>
        </authorList>
    </citation>
    <scope>NUCLEOTIDE SEQUENCE [LARGE SCALE GENOMIC DNA]</scope>
    <source>
        <strain evidence="1 2">Miyake</strain>
    </source>
</reference>
<protein>
    <submittedName>
        <fullName evidence="1">Drug resistance family protein, putative</fullName>
    </submittedName>
</protein>
<comment type="caution">
    <text evidence="1">The sequence shown here is derived from an EMBL/GenBank/DDBJ whole genome shotgun (WGS) entry which is preliminary data.</text>
</comment>
<organism evidence="1 2">
    <name type="scientific">Babesia ovata</name>
    <dbReference type="NCBI Taxonomy" id="189622"/>
    <lineage>
        <taxon>Eukaryota</taxon>
        <taxon>Sar</taxon>
        <taxon>Alveolata</taxon>
        <taxon>Apicomplexa</taxon>
        <taxon>Aconoidasida</taxon>
        <taxon>Piroplasmida</taxon>
        <taxon>Babesiidae</taxon>
        <taxon>Babesia</taxon>
    </lineage>
</organism>
<dbReference type="Proteomes" id="UP000236319">
    <property type="component" value="Unassembled WGS sequence"/>
</dbReference>
<dbReference type="RefSeq" id="XP_028868390.1">
    <property type="nucleotide sequence ID" value="XM_029012557.1"/>
</dbReference>
<keyword evidence="2" id="KW-1185">Reference proteome</keyword>
<evidence type="ECO:0000313" key="1">
    <source>
        <dbReference type="EMBL" id="GBE62147.1"/>
    </source>
</evidence>
<dbReference type="AlphaFoldDB" id="A0A2H6KGP5"/>
<name>A0A2H6KGP5_9APIC</name>
<proteinExistence type="predicted"/>
<dbReference type="GeneID" id="39875917"/>
<accession>A0A2H6KGP5</accession>